<feature type="transmembrane region" description="Helical" evidence="7">
    <location>
        <begin position="6"/>
        <end position="25"/>
    </location>
</feature>
<sequence>MSATLPYGVTAAALIALGLFGLVAQAAVLRKILACNLLGGGVFLLFGVVARRGATAADAVPQAIVITGLVVAFAATALAVALALRLHQITGAATIAGEPESGPRGE</sequence>
<comment type="similarity">
    <text evidence="2">Belongs to the CPA3 antiporters (TC 2.A.63) subunit C family.</text>
</comment>
<evidence type="ECO:0000256" key="7">
    <source>
        <dbReference type="SAM" id="Phobius"/>
    </source>
</evidence>
<evidence type="ECO:0000256" key="1">
    <source>
        <dbReference type="ARBA" id="ARBA00004651"/>
    </source>
</evidence>
<dbReference type="Gene3D" id="1.10.287.3510">
    <property type="match status" value="1"/>
</dbReference>
<comment type="subcellular location">
    <subcellularLocation>
        <location evidence="1">Cell membrane</location>
        <topology evidence="1">Multi-pass membrane protein</topology>
    </subcellularLocation>
</comment>
<evidence type="ECO:0000256" key="5">
    <source>
        <dbReference type="ARBA" id="ARBA00022989"/>
    </source>
</evidence>
<keyword evidence="5 7" id="KW-1133">Transmembrane helix</keyword>
<dbReference type="GO" id="GO:0016491">
    <property type="term" value="F:oxidoreductase activity"/>
    <property type="evidence" value="ECO:0007669"/>
    <property type="project" value="UniProtKB-KW"/>
</dbReference>
<keyword evidence="3" id="KW-1003">Cell membrane</keyword>
<evidence type="ECO:0000256" key="2">
    <source>
        <dbReference type="ARBA" id="ARBA00010388"/>
    </source>
</evidence>
<evidence type="ECO:0000313" key="8">
    <source>
        <dbReference type="EMBL" id="MCB4824794.1"/>
    </source>
</evidence>
<dbReference type="GO" id="GO:0005886">
    <property type="term" value="C:plasma membrane"/>
    <property type="evidence" value="ECO:0007669"/>
    <property type="project" value="UniProtKB-SubCell"/>
</dbReference>
<keyword evidence="4 7" id="KW-0812">Transmembrane</keyword>
<keyword evidence="6 7" id="KW-0472">Membrane</keyword>
<organism evidence="8 9">
    <name type="scientific">Roseicella aerolata</name>
    <dbReference type="NCBI Taxonomy" id="2883479"/>
    <lineage>
        <taxon>Bacteria</taxon>
        <taxon>Pseudomonadati</taxon>
        <taxon>Pseudomonadota</taxon>
        <taxon>Alphaproteobacteria</taxon>
        <taxon>Acetobacterales</taxon>
        <taxon>Roseomonadaceae</taxon>
        <taxon>Roseicella</taxon>
    </lineage>
</organism>
<dbReference type="Pfam" id="PF00420">
    <property type="entry name" value="Oxidored_q2"/>
    <property type="match status" value="1"/>
</dbReference>
<evidence type="ECO:0000256" key="6">
    <source>
        <dbReference type="ARBA" id="ARBA00023136"/>
    </source>
</evidence>
<comment type="caution">
    <text evidence="8">The sequence shown here is derived from an EMBL/GenBank/DDBJ whole genome shotgun (WGS) entry which is preliminary data.</text>
</comment>
<evidence type="ECO:0000256" key="3">
    <source>
        <dbReference type="ARBA" id="ARBA00022475"/>
    </source>
</evidence>
<gene>
    <name evidence="8" type="ORF">LHA35_23975</name>
</gene>
<dbReference type="EC" id="1.6.5.11" evidence="8"/>
<proteinExistence type="inferred from homology"/>
<protein>
    <submittedName>
        <fullName evidence="8">NADH-quinone oxidoreductase subunit K</fullName>
        <ecNumber evidence="8">1.6.5.11</ecNumber>
    </submittedName>
</protein>
<accession>A0A9X1IHK7</accession>
<keyword evidence="8" id="KW-0560">Oxidoreductase</keyword>
<dbReference type="Proteomes" id="UP001139311">
    <property type="component" value="Unassembled WGS sequence"/>
</dbReference>
<dbReference type="InterPro" id="IPR050601">
    <property type="entry name" value="CPA3_antiporter_subunitC"/>
</dbReference>
<reference evidence="8" key="1">
    <citation type="submission" date="2021-10" db="EMBL/GenBank/DDBJ databases">
        <title>Roseicella aerolatum sp. nov., isolated from aerosols of e-waste dismantling site.</title>
        <authorList>
            <person name="Qin T."/>
        </authorList>
    </citation>
    <scope>NUCLEOTIDE SEQUENCE</scope>
    <source>
        <strain evidence="8">GB24</strain>
    </source>
</reference>
<name>A0A9X1IHK7_9PROT</name>
<dbReference type="RefSeq" id="WP_226613294.1">
    <property type="nucleotide sequence ID" value="NZ_JAJAQI010000053.1"/>
</dbReference>
<evidence type="ECO:0000256" key="4">
    <source>
        <dbReference type="ARBA" id="ARBA00022692"/>
    </source>
</evidence>
<feature type="transmembrane region" description="Helical" evidence="7">
    <location>
        <begin position="62"/>
        <end position="84"/>
    </location>
</feature>
<dbReference type="PANTHER" id="PTHR34583:SF2">
    <property type="entry name" value="ANTIPORTER SUBUNIT MNHC2-RELATED"/>
    <property type="match status" value="1"/>
</dbReference>
<dbReference type="AlphaFoldDB" id="A0A9X1IHK7"/>
<evidence type="ECO:0000313" key="9">
    <source>
        <dbReference type="Proteomes" id="UP001139311"/>
    </source>
</evidence>
<dbReference type="InterPro" id="IPR039428">
    <property type="entry name" value="NUOK/Mnh_C1-like"/>
</dbReference>
<dbReference type="PANTHER" id="PTHR34583">
    <property type="entry name" value="ANTIPORTER SUBUNIT MNHC2-RELATED"/>
    <property type="match status" value="1"/>
</dbReference>
<dbReference type="EMBL" id="JAJAQI010000053">
    <property type="protein sequence ID" value="MCB4824794.1"/>
    <property type="molecule type" value="Genomic_DNA"/>
</dbReference>
<keyword evidence="9" id="KW-1185">Reference proteome</keyword>
<feature type="transmembrane region" description="Helical" evidence="7">
    <location>
        <begin position="32"/>
        <end position="50"/>
    </location>
</feature>